<proteinExistence type="inferred from homology"/>
<evidence type="ECO:0000256" key="3">
    <source>
        <dbReference type="ARBA" id="ARBA00023224"/>
    </source>
</evidence>
<evidence type="ECO:0000256" key="2">
    <source>
        <dbReference type="ARBA" id="ARBA00022989"/>
    </source>
</evidence>
<feature type="domain" description="Methyl-accepting transducer" evidence="6">
    <location>
        <begin position="269"/>
        <end position="512"/>
    </location>
</feature>
<dbReference type="GO" id="GO:0016020">
    <property type="term" value="C:membrane"/>
    <property type="evidence" value="ECO:0007669"/>
    <property type="project" value="InterPro"/>
</dbReference>
<dbReference type="AlphaFoldDB" id="A0A5C8Z6W4"/>
<dbReference type="EMBL" id="VKAC01000011">
    <property type="protein sequence ID" value="TXR52968.1"/>
    <property type="molecule type" value="Genomic_DNA"/>
</dbReference>
<dbReference type="Pfam" id="PF00672">
    <property type="entry name" value="HAMP"/>
    <property type="match status" value="1"/>
</dbReference>
<protein>
    <submittedName>
        <fullName evidence="8">Methyl-accepting chemotaxis protein</fullName>
    </submittedName>
</protein>
<dbReference type="RefSeq" id="WP_147927735.1">
    <property type="nucleotide sequence ID" value="NZ_VKAC01000011.1"/>
</dbReference>
<evidence type="ECO:0000256" key="4">
    <source>
        <dbReference type="ARBA" id="ARBA00029447"/>
    </source>
</evidence>
<keyword evidence="2" id="KW-0472">Membrane</keyword>
<dbReference type="Gene3D" id="1.10.287.950">
    <property type="entry name" value="Methyl-accepting chemotaxis protein"/>
    <property type="match status" value="1"/>
</dbReference>
<organism evidence="8 9">
    <name type="scientific">Quadrisphaera setariae</name>
    <dbReference type="NCBI Taxonomy" id="2593304"/>
    <lineage>
        <taxon>Bacteria</taxon>
        <taxon>Bacillati</taxon>
        <taxon>Actinomycetota</taxon>
        <taxon>Actinomycetes</taxon>
        <taxon>Kineosporiales</taxon>
        <taxon>Kineosporiaceae</taxon>
        <taxon>Quadrisphaera</taxon>
    </lineage>
</organism>
<evidence type="ECO:0000313" key="9">
    <source>
        <dbReference type="Proteomes" id="UP000321234"/>
    </source>
</evidence>
<dbReference type="InterPro" id="IPR004089">
    <property type="entry name" value="MCPsignal_dom"/>
</dbReference>
<dbReference type="InterPro" id="IPR003660">
    <property type="entry name" value="HAMP_dom"/>
</dbReference>
<dbReference type="PROSITE" id="PS50111">
    <property type="entry name" value="CHEMOTAXIS_TRANSDUC_2"/>
    <property type="match status" value="1"/>
</dbReference>
<dbReference type="Pfam" id="PF00015">
    <property type="entry name" value="MCPsignal"/>
    <property type="match status" value="1"/>
</dbReference>
<dbReference type="SMART" id="SM00283">
    <property type="entry name" value="MA"/>
    <property type="match status" value="1"/>
</dbReference>
<dbReference type="SUPFAM" id="SSF58104">
    <property type="entry name" value="Methyl-accepting chemotaxis protein (MCP) signaling domain"/>
    <property type="match status" value="1"/>
</dbReference>
<gene>
    <name evidence="8" type="ORF">FMM08_17240</name>
</gene>
<feature type="domain" description="HAMP" evidence="7">
    <location>
        <begin position="212"/>
        <end position="264"/>
    </location>
</feature>
<evidence type="ECO:0000259" key="7">
    <source>
        <dbReference type="PROSITE" id="PS50885"/>
    </source>
</evidence>
<dbReference type="InterPro" id="IPR024478">
    <property type="entry name" value="HlyB_4HB_MCP"/>
</dbReference>
<dbReference type="GO" id="GO:0007165">
    <property type="term" value="P:signal transduction"/>
    <property type="evidence" value="ECO:0007669"/>
    <property type="project" value="UniProtKB-KW"/>
</dbReference>
<dbReference type="PANTHER" id="PTHR32089:SF112">
    <property type="entry name" value="LYSOZYME-LIKE PROTEIN-RELATED"/>
    <property type="match status" value="1"/>
</dbReference>
<reference evidence="8 9" key="1">
    <citation type="submission" date="2019-07" db="EMBL/GenBank/DDBJ databases">
        <title>Quadrisphaera sp. strain DD2A genome sequencing and assembly.</title>
        <authorList>
            <person name="Kim I."/>
        </authorList>
    </citation>
    <scope>NUCLEOTIDE SEQUENCE [LARGE SCALE GENOMIC DNA]</scope>
    <source>
        <strain evidence="8 9">DD2A</strain>
    </source>
</reference>
<dbReference type="Pfam" id="PF12729">
    <property type="entry name" value="4HB_MCP_1"/>
    <property type="match status" value="1"/>
</dbReference>
<sequence length="527" mass="53714">MKHLRDLRIAHKLTAGFGVVCLLLAAAVALGITQLRTSQHTVWSMSAVVVPGVQSSGEVRRAFAQSRLDLAGTVLAADAEASAAARQRVQEQDALLDAAWKTYLATFPVSKASDRKAFETDLAAYRTARQPLLASTEAPDEATFVATRDTSLAPLQVRIDDVLARMQKAEIDNAAATGALGAERYRTAMVALLALGGVSVMAALVVGTTVTRSITRPLASTLAVVQGLAAGRLDQRVGHASRDEIGQLAQAVDTTVTTLASTIRDVATTSAGLTTTSQELSATATQLSTGAEESSAQSQVVSAAAEEISASIGTVAAASEQMGAAVRQIATSTADASTTASSAVTAVEGASLALQRLSASSGEIGDVVKLITSIAEQTNLLALNATIEAARAGELGKGFAVVAGEVKELARQTAQATESITARVAATLGDTEHAVAAISEISAVITRIDEIQTTIAAAVEEQSATTDEVVRSVSEVSSGSREIAVNISGVAAAADQSAAGASQVATTAAGVSRAAGELDRLMGFFTV</sequence>
<dbReference type="PRINTS" id="PR00260">
    <property type="entry name" value="CHEMTRNSDUCR"/>
</dbReference>
<accession>A0A5C8Z6W4</accession>
<dbReference type="OrthoDB" id="1115140at2"/>
<evidence type="ECO:0000256" key="5">
    <source>
        <dbReference type="PROSITE-ProRule" id="PRU00284"/>
    </source>
</evidence>
<keyword evidence="9" id="KW-1185">Reference proteome</keyword>
<dbReference type="GO" id="GO:0006935">
    <property type="term" value="P:chemotaxis"/>
    <property type="evidence" value="ECO:0007669"/>
    <property type="project" value="InterPro"/>
</dbReference>
<name>A0A5C8Z6W4_9ACTN</name>
<keyword evidence="3 5" id="KW-0807">Transducer</keyword>
<dbReference type="Proteomes" id="UP000321234">
    <property type="component" value="Unassembled WGS sequence"/>
</dbReference>
<dbReference type="InterPro" id="IPR004090">
    <property type="entry name" value="Chemotax_Me-accpt_rcpt"/>
</dbReference>
<comment type="caution">
    <text evidence="8">The sequence shown here is derived from an EMBL/GenBank/DDBJ whole genome shotgun (WGS) entry which is preliminary data.</text>
</comment>
<dbReference type="PROSITE" id="PS50885">
    <property type="entry name" value="HAMP"/>
    <property type="match status" value="1"/>
</dbReference>
<evidence type="ECO:0000259" key="6">
    <source>
        <dbReference type="PROSITE" id="PS50111"/>
    </source>
</evidence>
<keyword evidence="2" id="KW-1133">Transmembrane helix</keyword>
<evidence type="ECO:0000313" key="8">
    <source>
        <dbReference type="EMBL" id="TXR52968.1"/>
    </source>
</evidence>
<dbReference type="PANTHER" id="PTHR32089">
    <property type="entry name" value="METHYL-ACCEPTING CHEMOTAXIS PROTEIN MCPB"/>
    <property type="match status" value="1"/>
</dbReference>
<dbReference type="GO" id="GO:0004888">
    <property type="term" value="F:transmembrane signaling receptor activity"/>
    <property type="evidence" value="ECO:0007669"/>
    <property type="project" value="InterPro"/>
</dbReference>
<keyword evidence="1" id="KW-0812">Transmembrane</keyword>
<evidence type="ECO:0000256" key="1">
    <source>
        <dbReference type="ARBA" id="ARBA00022692"/>
    </source>
</evidence>
<dbReference type="CDD" id="cd06225">
    <property type="entry name" value="HAMP"/>
    <property type="match status" value="1"/>
</dbReference>
<comment type="similarity">
    <text evidence="4">Belongs to the methyl-accepting chemotaxis (MCP) protein family.</text>
</comment>
<dbReference type="SMART" id="SM00304">
    <property type="entry name" value="HAMP"/>
    <property type="match status" value="1"/>
</dbReference>